<evidence type="ECO:0000256" key="2">
    <source>
        <dbReference type="ARBA" id="ARBA00022837"/>
    </source>
</evidence>
<dbReference type="GO" id="GO:0046872">
    <property type="term" value="F:metal ion binding"/>
    <property type="evidence" value="ECO:0007669"/>
    <property type="project" value="UniProtKB-KW"/>
</dbReference>
<dbReference type="EMBL" id="SMFQ01000004">
    <property type="protein sequence ID" value="TCJ85270.1"/>
    <property type="molecule type" value="Genomic_DNA"/>
</dbReference>
<keyword evidence="4" id="KW-0732">Signal</keyword>
<sequence length="1261" mass="136375">MNKLTNKISTAIKTALSLSMLASCITTYAEDTEVFYSVNVSKPNLLFVLDVSGSMSGTIEVSSGPGTAVTSQIKSSVEDGSQNGSNSNVVTNQNSITFSQYNLSRFRFDNLGIPQDANITDAYIQFESAATTSGDVTVRVYSDDTNNSPSSDGNYFSGNFNRGYDWEIREDWAAGDRTEDQRVDVMSVLQEVVDRNGWQQNNGVSFFLYNVSGGSRSVFTFDDNFGTVPELHVEYTDGSSYKKKIDVMKESLRTVLEEAPDNVKIGLMNYGQEGLSIYNPQNKRHNSVSGIAFPVTDINAKARDVITSNSDVYGLPSFPDENKTVREYVADIADSWNENSFTPIVDALYEAALYYRGETMHYGQNSPYINGAHPTTYSGDVVTKDIRYVARDVTSSNAQKYISPIESSCQENYIVLMTDGAPTYRVSYNNSQTTNEGPFASIRGTSKGPQGTLASAIGACASPQGAGNAGKCGAEITQYIATHDNLPDPTGSFPNGQEGNQYIETFTIGFGTGAGTSTETYLKSLATYDDGIPGTEDDGYFEASSPEALANAFKNILAAVAAPKGTLASPGYSVNVKSGLEHEKDIYIPVFDRKNSSRWAGNLKKFKIVDEDGLRKIKGSNGAEAVDELGGFTTNALDYWSESPAATPDGKLVQKGGLANLLDPSERNVYSDIVSNDISTASNQLTEGNIANITNDVLGISPTSTVAYRKKLVNFMRGWELGEPNTEARYHMGDMLHSEPLVITYNSGENGVKKQYIFAGTNEGYLHAFDTADTGSNAGKEMFAFIPSELLKTITESQYLNEGTAEDHKYGVDGSITYWFNDVDEDGVVDVGSDQVILYFGLRRGGNSYYALDVTNINAPKLLWKVNSEDTGYGLLGQSWSPPYLARVGVDGSTCVNGRENCKEVVIISGGYDPDEDRNIPNTQLVDDAKSSVTANEGNDIFIIDAINGGAPLWKLSSAVSNPLVNSVPGGIRILDTNYNQFIDRMYFGDTGGNLWRVDLSEAIGSSDEESTITKLAELGDGGRKFFNEPDVSALKLKGKTVFAVSIGSGFRAHPLDKTIDDKFYVVLDRSPFSKLDEDNYNTILTSTLARITIDESGVTQTGTLAESDGWLVHLPDSGEKVLATAVTFDGVITFTTLVPEVLTSGVGIDQCAAPATQGRFYAINLLTGEPGIDLDGSGDDDSDTSDPYNPDSITDNDIYITVAKGEIPGKPQTIFNPLDVVAGVCTHPVDIRIGKKLSQATGYDACRLESVYWSDPVSDQ</sequence>
<reference evidence="6 7" key="1">
    <citation type="submission" date="2019-03" db="EMBL/GenBank/DDBJ databases">
        <title>Genomic Encyclopedia of Type Strains, Phase IV (KMG-IV): sequencing the most valuable type-strain genomes for metagenomic binning, comparative biology and taxonomic classification.</title>
        <authorList>
            <person name="Goeker M."/>
        </authorList>
    </citation>
    <scope>NUCLEOTIDE SEQUENCE [LARGE SCALE GENOMIC DNA]</scope>
    <source>
        <strain evidence="6 7">DSM 24830</strain>
    </source>
</reference>
<evidence type="ECO:0000256" key="1">
    <source>
        <dbReference type="ARBA" id="ARBA00022723"/>
    </source>
</evidence>
<keyword evidence="7" id="KW-1185">Reference proteome</keyword>
<feature type="chain" id="PRO_5020492842" evidence="4">
    <location>
        <begin position="30"/>
        <end position="1261"/>
    </location>
</feature>
<organism evidence="6 7">
    <name type="scientific">Cocleimonas flava</name>
    <dbReference type="NCBI Taxonomy" id="634765"/>
    <lineage>
        <taxon>Bacteria</taxon>
        <taxon>Pseudomonadati</taxon>
        <taxon>Pseudomonadota</taxon>
        <taxon>Gammaproteobacteria</taxon>
        <taxon>Thiotrichales</taxon>
        <taxon>Thiotrichaceae</taxon>
        <taxon>Cocleimonas</taxon>
    </lineage>
</organism>
<feature type="domain" description="PilY1 beta-propeller" evidence="5">
    <location>
        <begin position="754"/>
        <end position="1012"/>
    </location>
</feature>
<feature type="region of interest" description="Disordered" evidence="3">
    <location>
        <begin position="1173"/>
        <end position="1193"/>
    </location>
</feature>
<evidence type="ECO:0000313" key="7">
    <source>
        <dbReference type="Proteomes" id="UP000294887"/>
    </source>
</evidence>
<name>A0A4R1EWV3_9GAMM</name>
<accession>A0A4R1EWV3</accession>
<comment type="caution">
    <text evidence="6">The sequence shown here is derived from an EMBL/GenBank/DDBJ whole genome shotgun (WGS) entry which is preliminary data.</text>
</comment>
<dbReference type="Pfam" id="PF05567">
    <property type="entry name" value="T4P_PilY1"/>
    <property type="match status" value="1"/>
</dbReference>
<feature type="signal peptide" evidence="4">
    <location>
        <begin position="1"/>
        <end position="29"/>
    </location>
</feature>
<evidence type="ECO:0000313" key="6">
    <source>
        <dbReference type="EMBL" id="TCJ85270.1"/>
    </source>
</evidence>
<dbReference type="Proteomes" id="UP000294887">
    <property type="component" value="Unassembled WGS sequence"/>
</dbReference>
<keyword evidence="2" id="KW-0106">Calcium</keyword>
<dbReference type="InterPro" id="IPR036465">
    <property type="entry name" value="vWFA_dom_sf"/>
</dbReference>
<dbReference type="RefSeq" id="WP_165874737.1">
    <property type="nucleotide sequence ID" value="NZ_BAAAFU010000001.1"/>
</dbReference>
<evidence type="ECO:0000256" key="3">
    <source>
        <dbReference type="SAM" id="MobiDB-lite"/>
    </source>
</evidence>
<gene>
    <name evidence="6" type="ORF">EV695_3239</name>
</gene>
<dbReference type="PROSITE" id="PS51257">
    <property type="entry name" value="PROKAR_LIPOPROTEIN"/>
    <property type="match status" value="1"/>
</dbReference>
<evidence type="ECO:0000256" key="4">
    <source>
        <dbReference type="SAM" id="SignalP"/>
    </source>
</evidence>
<evidence type="ECO:0000259" key="5">
    <source>
        <dbReference type="Pfam" id="PF05567"/>
    </source>
</evidence>
<keyword evidence="1" id="KW-0479">Metal-binding</keyword>
<proteinExistence type="predicted"/>
<protein>
    <submittedName>
        <fullName evidence="6">Tfp pilus tip-associated adhesin PilY1</fullName>
    </submittedName>
</protein>
<dbReference type="InterPro" id="IPR008707">
    <property type="entry name" value="B-propeller_PilY1"/>
</dbReference>
<dbReference type="AlphaFoldDB" id="A0A4R1EWV3"/>
<dbReference type="Gene3D" id="3.40.50.410">
    <property type="entry name" value="von Willebrand factor, type A domain"/>
    <property type="match status" value="1"/>
</dbReference>